<dbReference type="SUPFAM" id="SSF48371">
    <property type="entry name" value="ARM repeat"/>
    <property type="match status" value="1"/>
</dbReference>
<keyword evidence="3" id="KW-0812">Transmembrane</keyword>
<feature type="coiled-coil region" evidence="1">
    <location>
        <begin position="30"/>
        <end position="92"/>
    </location>
</feature>
<dbReference type="EMBL" id="OU895878">
    <property type="protein sequence ID" value="CAH1718292.1"/>
    <property type="molecule type" value="Genomic_DNA"/>
</dbReference>
<reference evidence="4" key="1">
    <citation type="submission" date="2022-01" db="EMBL/GenBank/DDBJ databases">
        <authorList>
            <person name="King R."/>
        </authorList>
    </citation>
    <scope>NUCLEOTIDE SEQUENCE</scope>
</reference>
<reference evidence="4" key="2">
    <citation type="submission" date="2022-10" db="EMBL/GenBank/DDBJ databases">
        <authorList>
            <consortium name="ENA_rothamsted_submissions"/>
            <consortium name="culmorum"/>
            <person name="King R."/>
        </authorList>
    </citation>
    <scope>NUCLEOTIDE SEQUENCE</scope>
</reference>
<keyword evidence="3" id="KW-1133">Transmembrane helix</keyword>
<proteinExistence type="predicted"/>
<evidence type="ECO:0000256" key="3">
    <source>
        <dbReference type="SAM" id="Phobius"/>
    </source>
</evidence>
<keyword evidence="5" id="KW-1185">Reference proteome</keyword>
<sequence length="1322" mass="152283">MLGETDLDEFFAHIDEISQDSACTDQYPQIQKLKNENNRLKVVLNNLRSSTREVLEIVKSERQQKLNAFQELERANLELEKLRSSYEELDKSNVNNQFKYRESIDELELKHHDEHENHIELAQDYFSLLEEVTTFYNFEIKRDRNKLLCKTSRFLEDALGDLFEKPKLVVRRSTPSDAKSTASKRSRNSKEKTQSIKRRKIDIWEMKSISEASSPMSFHDDVTEETTAESEYSFRTFSIGNETSFTAVASNKIVKNFQCKCQVFTRDPDLVSVGTNTDDLEPEPLKSLPSFSDEIEFHNDELISSSDGVSETKDLPDIPNIEASQSLDDIENVFSDPIVSSPEKIETKSIGTETDMQEPLKQMKDQSTSIVVDKCSKYTSTVHSVTHRGTMTNKKVTRNVGIQFPDITFEKIMEEMMFELPSCISPITDEIEEDVKASKETQTDLHNVNRDVDYVIQIKPETSDDKKMLSSEEKSFIILGQTVFNLFMSRLRETNKSLNDDANTRARLREQLLDRFDEFTFDEYFSPTFVSSEVQENVLRRVFEDVRDTKVQKKTNYEERPANCDAELLNISLSSSSNESIATKDLRIQELSKQFNLVDPIPEIDDLAIEPQATSSDISINAQFSNESIKTSSMPEDPAQIVGTFSELEISSQSSQEIDTEFEDLVTNHTVQSEDLTIKSTESIAQNKELAVKIEEPKQKALINSKEAIKSFTDLDVSLESSEEEAFEELAKSCESGTEINQPSTSKTDPPDINIEIDSNNVENDQELMEINTDEILDNIESMCSTPRLISPIADLTDLIWSSIFPEKEDDNDNESLPVSDKVLDGYDVEHEPIEIPVIAENGTESPYPPPSLAIVTEVPYEPIEIPLDSVTSLKRNSAHGKVLEFDAGVRMKLVTWQQNLQFKQSDDKRLCKIRKSIHNYLNSDWTDENLERCLCEISSKRDQLLVEAIFETVEDNQWQKEINAEFTPPAPPLPRYQQKLILLISKLAEAHPKLPHQLVSDLEMKIFKCENSSAELDYLRNVSYYYTALIDLFFNGDPTIVFYFIIKCIYFYGFKAIPMIFVLIKAFPQTLPKKSVLLKKYSSNIDWEKMSGLEMSKIRLDIEWMDSLDLCVMYLLTNIQMYRRKGQEFKVIYEHEIFNYLPKMYGFPLTFIAAPKLLDVLIKRLEDGELKNLSMSLILLGKRMNKDFTVRMLLKGKLIPLLKKYVDESLATDKPDQKIIDKICLLIESISTILKPLTDEKEKLFNEVFPMTVNILGRTNNQKVQEYCIKAILRLQRFIENHKEIYEIIKQHYEERNSFSESLRYAISTFVARKNESYFKE</sequence>
<organism evidence="4 5">
    <name type="scientific">Chironomus riparius</name>
    <dbReference type="NCBI Taxonomy" id="315576"/>
    <lineage>
        <taxon>Eukaryota</taxon>
        <taxon>Metazoa</taxon>
        <taxon>Ecdysozoa</taxon>
        <taxon>Arthropoda</taxon>
        <taxon>Hexapoda</taxon>
        <taxon>Insecta</taxon>
        <taxon>Pterygota</taxon>
        <taxon>Neoptera</taxon>
        <taxon>Endopterygota</taxon>
        <taxon>Diptera</taxon>
        <taxon>Nematocera</taxon>
        <taxon>Chironomoidea</taxon>
        <taxon>Chironomidae</taxon>
        <taxon>Chironominae</taxon>
        <taxon>Chironomus</taxon>
    </lineage>
</organism>
<dbReference type="OrthoDB" id="6421972at2759"/>
<evidence type="ECO:0000313" key="4">
    <source>
        <dbReference type="EMBL" id="CAH1718292.1"/>
    </source>
</evidence>
<name>A0A9P0NCU8_9DIPT</name>
<gene>
    <name evidence="4" type="ORF">CHIRRI_LOCUS5704</name>
</gene>
<dbReference type="Proteomes" id="UP001153620">
    <property type="component" value="Chromosome 2"/>
</dbReference>
<accession>A0A9P0NCU8</accession>
<keyword evidence="1" id="KW-0175">Coiled coil</keyword>
<feature type="compositionally biased region" description="Polar residues" evidence="2">
    <location>
        <begin position="736"/>
        <end position="748"/>
    </location>
</feature>
<feature type="region of interest" description="Disordered" evidence="2">
    <location>
        <begin position="726"/>
        <end position="754"/>
    </location>
</feature>
<evidence type="ECO:0000256" key="1">
    <source>
        <dbReference type="SAM" id="Coils"/>
    </source>
</evidence>
<protein>
    <submittedName>
        <fullName evidence="4">Uncharacterized protein</fullName>
    </submittedName>
</protein>
<evidence type="ECO:0000313" key="5">
    <source>
        <dbReference type="Proteomes" id="UP001153620"/>
    </source>
</evidence>
<evidence type="ECO:0000256" key="2">
    <source>
        <dbReference type="SAM" id="MobiDB-lite"/>
    </source>
</evidence>
<feature type="region of interest" description="Disordered" evidence="2">
    <location>
        <begin position="173"/>
        <end position="195"/>
    </location>
</feature>
<feature type="transmembrane region" description="Helical" evidence="3">
    <location>
        <begin position="1041"/>
        <end position="1065"/>
    </location>
</feature>
<keyword evidence="3" id="KW-0472">Membrane</keyword>
<dbReference type="InterPro" id="IPR016024">
    <property type="entry name" value="ARM-type_fold"/>
</dbReference>